<reference evidence="2" key="1">
    <citation type="submission" date="2023-04" db="EMBL/GenBank/DDBJ databases">
        <authorList>
            <consortium name="ELIXIR-Norway"/>
        </authorList>
    </citation>
    <scope>NUCLEOTIDE SEQUENCE [LARGE SCALE GENOMIC DNA]</scope>
</reference>
<evidence type="ECO:0000313" key="2">
    <source>
        <dbReference type="EMBL" id="CAI9179560.1"/>
    </source>
</evidence>
<gene>
    <name evidence="2" type="ORF">MRATA1EN1_LOCUS28522</name>
</gene>
<evidence type="ECO:0000313" key="3">
    <source>
        <dbReference type="Proteomes" id="UP001176941"/>
    </source>
</evidence>
<proteinExistence type="predicted"/>
<name>A0ABN8ZZY2_RANTA</name>
<organism evidence="2 3">
    <name type="scientific">Rangifer tarandus platyrhynchus</name>
    <name type="common">Svalbard reindeer</name>
    <dbReference type="NCBI Taxonomy" id="3082113"/>
    <lineage>
        <taxon>Eukaryota</taxon>
        <taxon>Metazoa</taxon>
        <taxon>Chordata</taxon>
        <taxon>Craniata</taxon>
        <taxon>Vertebrata</taxon>
        <taxon>Euteleostomi</taxon>
        <taxon>Mammalia</taxon>
        <taxon>Eutheria</taxon>
        <taxon>Laurasiatheria</taxon>
        <taxon>Artiodactyla</taxon>
        <taxon>Ruminantia</taxon>
        <taxon>Pecora</taxon>
        <taxon>Cervidae</taxon>
        <taxon>Odocoileinae</taxon>
        <taxon>Rangifer</taxon>
    </lineage>
</organism>
<keyword evidence="3" id="KW-1185">Reference proteome</keyword>
<protein>
    <submittedName>
        <fullName evidence="2">Uncharacterized protein</fullName>
    </submittedName>
</protein>
<evidence type="ECO:0000256" key="1">
    <source>
        <dbReference type="SAM" id="MobiDB-lite"/>
    </source>
</evidence>
<dbReference type="Proteomes" id="UP001176941">
    <property type="component" value="Chromosome 9"/>
</dbReference>
<feature type="region of interest" description="Disordered" evidence="1">
    <location>
        <begin position="101"/>
        <end position="121"/>
    </location>
</feature>
<sequence>MLLTYLYLHLNFINCENVGHSGPISQLTRNSGLRLDSLPCPAAWKLSPDCELGHRNHTLITNSDKQSTSHLSGQVVHFDEHHGAPVEKEMAAHSSTLAWKIPGTKEPGRLQSMGLQRIRHN</sequence>
<accession>A0ABN8ZZY2</accession>
<dbReference type="EMBL" id="OX459945">
    <property type="protein sequence ID" value="CAI9179560.1"/>
    <property type="molecule type" value="Genomic_DNA"/>
</dbReference>